<dbReference type="Proteomes" id="UP000192472">
    <property type="component" value="Unassembled WGS sequence"/>
</dbReference>
<dbReference type="AlphaFoldDB" id="A0A1W2GIY4"/>
<dbReference type="OrthoDB" id="874952at2"/>
<accession>A0A1W2GIY4</accession>
<name>A0A1W2GIY4_REIFA</name>
<keyword evidence="2" id="KW-1185">Reference proteome</keyword>
<dbReference type="RefSeq" id="WP_084373644.1">
    <property type="nucleotide sequence ID" value="NZ_FWYF01000003.1"/>
</dbReference>
<sequence length="158" mass="17884">MEALLISPVENGGMDVSTVYRSEETRINPPYYVVISSTIFKNSFDSYPNQVMELMAKVNKFSNFEENWDTYGASEISKVSINNALSFLKDNSFLSLPFYFAAPGVNGEVMIEFKEGNKGAEIYFNGDGSNELLIFEKHETIFESNVEMGMSQLIKFFN</sequence>
<reference evidence="1 2" key="1">
    <citation type="submission" date="2017-04" db="EMBL/GenBank/DDBJ databases">
        <authorList>
            <person name="Afonso C.L."/>
            <person name="Miller P.J."/>
            <person name="Scott M.A."/>
            <person name="Spackman E."/>
            <person name="Goraichik I."/>
            <person name="Dimitrov K.M."/>
            <person name="Suarez D.L."/>
            <person name="Swayne D.E."/>
        </authorList>
    </citation>
    <scope>NUCLEOTIDE SEQUENCE [LARGE SCALE GENOMIC DNA]</scope>
    <source>
        <strain evidence="1 2">DSM 26133</strain>
    </source>
</reference>
<dbReference type="EMBL" id="FWYF01000003">
    <property type="protein sequence ID" value="SMD36639.1"/>
    <property type="molecule type" value="Genomic_DNA"/>
</dbReference>
<dbReference type="STRING" id="692418.SAMN04488029_3002"/>
<protein>
    <submittedName>
        <fullName evidence="1">Uncharacterized protein</fullName>
    </submittedName>
</protein>
<proteinExistence type="predicted"/>
<gene>
    <name evidence="1" type="ORF">SAMN04488029_3002</name>
</gene>
<evidence type="ECO:0000313" key="2">
    <source>
        <dbReference type="Proteomes" id="UP000192472"/>
    </source>
</evidence>
<evidence type="ECO:0000313" key="1">
    <source>
        <dbReference type="EMBL" id="SMD36639.1"/>
    </source>
</evidence>
<organism evidence="1 2">
    <name type="scientific">Reichenbachiella faecimaris</name>
    <dbReference type="NCBI Taxonomy" id="692418"/>
    <lineage>
        <taxon>Bacteria</taxon>
        <taxon>Pseudomonadati</taxon>
        <taxon>Bacteroidota</taxon>
        <taxon>Cytophagia</taxon>
        <taxon>Cytophagales</taxon>
        <taxon>Reichenbachiellaceae</taxon>
        <taxon>Reichenbachiella</taxon>
    </lineage>
</organism>